<reference evidence="3 4" key="1">
    <citation type="submission" date="2019-03" db="EMBL/GenBank/DDBJ databases">
        <title>First draft genome of Liparis tanakae, snailfish: a comprehensive survey of snailfish specific genes.</title>
        <authorList>
            <person name="Kim W."/>
            <person name="Song I."/>
            <person name="Jeong J.-H."/>
            <person name="Kim D."/>
            <person name="Kim S."/>
            <person name="Ryu S."/>
            <person name="Song J.Y."/>
            <person name="Lee S.K."/>
        </authorList>
    </citation>
    <scope>NUCLEOTIDE SEQUENCE [LARGE SCALE GENOMIC DNA]</scope>
    <source>
        <tissue evidence="3">Muscle</tissue>
    </source>
</reference>
<keyword evidence="2" id="KW-0472">Membrane</keyword>
<dbReference type="Proteomes" id="UP000314294">
    <property type="component" value="Unassembled WGS sequence"/>
</dbReference>
<keyword evidence="2" id="KW-1133">Transmembrane helix</keyword>
<sequence length="223" mass="23422">MEEMKSTTNQLRRYLILICCGSRMISVLSSLTMPVLKLRTRSMRKKVSETTLNTIQGGVCSSLKNVMPTGMMMRLPTISSSIVKSQGDISGSSGDCTVAGGGGVGGSCMMDRPDDAKESAKDGAKESAIDNAKDDAKESAKESAKDGAKESAKESAKDGAKESAIDNAKDDAKESAIDIKTTLKKALKKALKTMAKDGAKDGAKESAIDNAKDDAKDNAKENA</sequence>
<feature type="region of interest" description="Disordered" evidence="1">
    <location>
        <begin position="190"/>
        <end position="223"/>
    </location>
</feature>
<keyword evidence="4" id="KW-1185">Reference proteome</keyword>
<feature type="compositionally biased region" description="Basic and acidic residues" evidence="1">
    <location>
        <begin position="111"/>
        <end position="176"/>
    </location>
</feature>
<evidence type="ECO:0000256" key="2">
    <source>
        <dbReference type="SAM" id="Phobius"/>
    </source>
</evidence>
<dbReference type="EMBL" id="SRLO01000952">
    <property type="protein sequence ID" value="TNN43672.1"/>
    <property type="molecule type" value="Genomic_DNA"/>
</dbReference>
<dbReference type="AlphaFoldDB" id="A0A4Z2FTG4"/>
<accession>A0A4Z2FTG4</accession>
<protein>
    <submittedName>
        <fullName evidence="3">Uncharacterized protein</fullName>
    </submittedName>
</protein>
<feature type="transmembrane region" description="Helical" evidence="2">
    <location>
        <begin position="14"/>
        <end position="36"/>
    </location>
</feature>
<evidence type="ECO:0000313" key="3">
    <source>
        <dbReference type="EMBL" id="TNN43672.1"/>
    </source>
</evidence>
<name>A0A4Z2FTG4_9TELE</name>
<evidence type="ECO:0000256" key="1">
    <source>
        <dbReference type="SAM" id="MobiDB-lite"/>
    </source>
</evidence>
<gene>
    <name evidence="3" type="ORF">EYF80_046141</name>
</gene>
<organism evidence="3 4">
    <name type="scientific">Liparis tanakae</name>
    <name type="common">Tanaka's snailfish</name>
    <dbReference type="NCBI Taxonomy" id="230148"/>
    <lineage>
        <taxon>Eukaryota</taxon>
        <taxon>Metazoa</taxon>
        <taxon>Chordata</taxon>
        <taxon>Craniata</taxon>
        <taxon>Vertebrata</taxon>
        <taxon>Euteleostomi</taxon>
        <taxon>Actinopterygii</taxon>
        <taxon>Neopterygii</taxon>
        <taxon>Teleostei</taxon>
        <taxon>Neoteleostei</taxon>
        <taxon>Acanthomorphata</taxon>
        <taxon>Eupercaria</taxon>
        <taxon>Perciformes</taxon>
        <taxon>Cottioidei</taxon>
        <taxon>Cottales</taxon>
        <taxon>Liparidae</taxon>
        <taxon>Liparis</taxon>
    </lineage>
</organism>
<proteinExistence type="predicted"/>
<comment type="caution">
    <text evidence="3">The sequence shown here is derived from an EMBL/GenBank/DDBJ whole genome shotgun (WGS) entry which is preliminary data.</text>
</comment>
<evidence type="ECO:0000313" key="4">
    <source>
        <dbReference type="Proteomes" id="UP000314294"/>
    </source>
</evidence>
<feature type="compositionally biased region" description="Basic and acidic residues" evidence="1">
    <location>
        <begin position="194"/>
        <end position="223"/>
    </location>
</feature>
<feature type="region of interest" description="Disordered" evidence="1">
    <location>
        <begin position="107"/>
        <end position="176"/>
    </location>
</feature>
<keyword evidence="2" id="KW-0812">Transmembrane</keyword>